<evidence type="ECO:0000256" key="1">
    <source>
        <dbReference type="SAM" id="MobiDB-lite"/>
    </source>
</evidence>
<feature type="region of interest" description="Disordered" evidence="1">
    <location>
        <begin position="1"/>
        <end position="20"/>
    </location>
</feature>
<dbReference type="EMBL" id="JH712546">
    <property type="protein sequence ID" value="EFO16954.1"/>
    <property type="molecule type" value="Genomic_DNA"/>
</dbReference>
<protein>
    <submittedName>
        <fullName evidence="2">Uncharacterized protein</fullName>
    </submittedName>
</protein>
<dbReference type="CTD" id="9949007"/>
<dbReference type="RefSeq" id="XP_003147117.1">
    <property type="nucleotide sequence ID" value="XM_003147069.1"/>
</dbReference>
<dbReference type="AlphaFoldDB" id="A0A1S0TPA8"/>
<proteinExistence type="predicted"/>
<organism evidence="2">
    <name type="scientific">Loa loa</name>
    <name type="common">Eye worm</name>
    <name type="synonym">Filaria loa</name>
    <dbReference type="NCBI Taxonomy" id="7209"/>
    <lineage>
        <taxon>Eukaryota</taxon>
        <taxon>Metazoa</taxon>
        <taxon>Ecdysozoa</taxon>
        <taxon>Nematoda</taxon>
        <taxon>Chromadorea</taxon>
        <taxon>Rhabditida</taxon>
        <taxon>Spirurina</taxon>
        <taxon>Spiruromorpha</taxon>
        <taxon>Filarioidea</taxon>
        <taxon>Onchocercidae</taxon>
        <taxon>Loa</taxon>
    </lineage>
</organism>
<dbReference type="KEGG" id="loa:LOAG_11551"/>
<evidence type="ECO:0000313" key="2">
    <source>
        <dbReference type="EMBL" id="EFO16954.1"/>
    </source>
</evidence>
<reference evidence="2" key="1">
    <citation type="submission" date="2012-04" db="EMBL/GenBank/DDBJ databases">
        <title>The Genome Sequence of Loa loa.</title>
        <authorList>
            <consortium name="The Broad Institute Genome Sequencing Platform"/>
            <consortium name="Broad Institute Genome Sequencing Center for Infectious Disease"/>
            <person name="Nutman T.B."/>
            <person name="Fink D.L."/>
            <person name="Russ C."/>
            <person name="Young S."/>
            <person name="Zeng Q."/>
            <person name="Gargeya S."/>
            <person name="Alvarado L."/>
            <person name="Berlin A."/>
            <person name="Chapman S.B."/>
            <person name="Chen Z."/>
            <person name="Freedman E."/>
            <person name="Gellesch M."/>
            <person name="Goldberg J."/>
            <person name="Griggs A."/>
            <person name="Gujja S."/>
            <person name="Heilman E.R."/>
            <person name="Heiman D."/>
            <person name="Howarth C."/>
            <person name="Mehta T."/>
            <person name="Neiman D."/>
            <person name="Pearson M."/>
            <person name="Roberts A."/>
            <person name="Saif S."/>
            <person name="Shea T."/>
            <person name="Shenoy N."/>
            <person name="Sisk P."/>
            <person name="Stolte C."/>
            <person name="Sykes S."/>
            <person name="White J."/>
            <person name="Yandava C."/>
            <person name="Haas B."/>
            <person name="Henn M.R."/>
            <person name="Nusbaum C."/>
            <person name="Birren B."/>
        </authorList>
    </citation>
    <scope>NUCLEOTIDE SEQUENCE [LARGE SCALE GENOMIC DNA]</scope>
</reference>
<dbReference type="GeneID" id="9949007"/>
<name>A0A1S0TPA8_LOALO</name>
<dbReference type="InParanoid" id="A0A1S0TPA8"/>
<accession>A0A1S0TPA8</accession>
<sequence length="109" mass="12693">MTNAKKYKLQHGNSSASGRISEEEFRNQSLFYIHKKFRNPSLYKHKKFRRHRSQSPTEENPQLGHILADTRNQPKRSLGLYHTKHNVNHALSNILHQSTSAGEAEKEML</sequence>
<gene>
    <name evidence="2" type="ORF">LOAG_11551</name>
</gene>